<accession>A0A9P5U4Q3</accession>
<dbReference type="EMBL" id="JADNRY010000097">
    <property type="protein sequence ID" value="KAF9065854.1"/>
    <property type="molecule type" value="Genomic_DNA"/>
</dbReference>
<protein>
    <submittedName>
        <fullName evidence="2">Uncharacterized protein</fullName>
    </submittedName>
</protein>
<evidence type="ECO:0000313" key="3">
    <source>
        <dbReference type="Proteomes" id="UP000772434"/>
    </source>
</evidence>
<comment type="caution">
    <text evidence="2">The sequence shown here is derived from an EMBL/GenBank/DDBJ whole genome shotgun (WGS) entry which is preliminary data.</text>
</comment>
<name>A0A9P5U4Q3_9AGAR</name>
<sequence length="303" mass="34560">MVNSQSVSWIDPYAVAEESVTSVRDEGFRETVLTRDSACTFTGSSVPTCQAAYLINSLKGDNVFRQLLDQLHTNMIHQYLKDITSRRARSSEGIVSDINDQRNRLVNAGIHQVLNKTRTPFSILCTPTWKLGNQHVPFRPNLHQSRRDDPNHHLMTLQSLKADDPAHNINADLEWSEGESANPSKLILNHLYACTVVKLWGVKSFKEFLTREGPHTAQNTEEKKADEIKRRQDSKRDKRAADLEAIDSDLPDIISTAALWNFTRMANPELAPTFEEEQLKRQEIIKPQQMAKVREWQQSFVGL</sequence>
<evidence type="ECO:0000313" key="2">
    <source>
        <dbReference type="EMBL" id="KAF9065854.1"/>
    </source>
</evidence>
<dbReference type="Proteomes" id="UP000772434">
    <property type="component" value="Unassembled WGS sequence"/>
</dbReference>
<gene>
    <name evidence="2" type="ORF">BDP27DRAFT_1072300</name>
</gene>
<evidence type="ECO:0000256" key="1">
    <source>
        <dbReference type="SAM" id="MobiDB-lite"/>
    </source>
</evidence>
<feature type="region of interest" description="Disordered" evidence="1">
    <location>
        <begin position="214"/>
        <end position="238"/>
    </location>
</feature>
<organism evidence="2 3">
    <name type="scientific">Rhodocollybia butyracea</name>
    <dbReference type="NCBI Taxonomy" id="206335"/>
    <lineage>
        <taxon>Eukaryota</taxon>
        <taxon>Fungi</taxon>
        <taxon>Dikarya</taxon>
        <taxon>Basidiomycota</taxon>
        <taxon>Agaricomycotina</taxon>
        <taxon>Agaricomycetes</taxon>
        <taxon>Agaricomycetidae</taxon>
        <taxon>Agaricales</taxon>
        <taxon>Marasmiineae</taxon>
        <taxon>Omphalotaceae</taxon>
        <taxon>Rhodocollybia</taxon>
    </lineage>
</organism>
<keyword evidence="3" id="KW-1185">Reference proteome</keyword>
<dbReference type="AlphaFoldDB" id="A0A9P5U4Q3"/>
<proteinExistence type="predicted"/>
<reference evidence="2" key="1">
    <citation type="submission" date="2020-11" db="EMBL/GenBank/DDBJ databases">
        <authorList>
            <consortium name="DOE Joint Genome Institute"/>
            <person name="Ahrendt S."/>
            <person name="Riley R."/>
            <person name="Andreopoulos W."/>
            <person name="Labutti K."/>
            <person name="Pangilinan J."/>
            <person name="Ruiz-Duenas F.J."/>
            <person name="Barrasa J.M."/>
            <person name="Sanchez-Garcia M."/>
            <person name="Camarero S."/>
            <person name="Miyauchi S."/>
            <person name="Serrano A."/>
            <person name="Linde D."/>
            <person name="Babiker R."/>
            <person name="Drula E."/>
            <person name="Ayuso-Fernandez I."/>
            <person name="Pacheco R."/>
            <person name="Padilla G."/>
            <person name="Ferreira P."/>
            <person name="Barriuso J."/>
            <person name="Kellner H."/>
            <person name="Castanera R."/>
            <person name="Alfaro M."/>
            <person name="Ramirez L."/>
            <person name="Pisabarro A.G."/>
            <person name="Kuo A."/>
            <person name="Tritt A."/>
            <person name="Lipzen A."/>
            <person name="He G."/>
            <person name="Yan M."/>
            <person name="Ng V."/>
            <person name="Cullen D."/>
            <person name="Martin F."/>
            <person name="Rosso M.-N."/>
            <person name="Henrissat B."/>
            <person name="Hibbett D."/>
            <person name="Martinez A.T."/>
            <person name="Grigoriev I.V."/>
        </authorList>
    </citation>
    <scope>NUCLEOTIDE SEQUENCE</scope>
    <source>
        <strain evidence="2">AH 40177</strain>
    </source>
</reference>